<name>A0A0R1PDL0_9LACO</name>
<keyword evidence="3" id="KW-1185">Reference proteome</keyword>
<dbReference type="STRING" id="1423746.FD27_GL001676"/>
<dbReference type="OrthoDB" id="9795776at2"/>
<dbReference type="EMBL" id="AZER01000004">
    <property type="protein sequence ID" value="KRL28676.1"/>
    <property type="molecule type" value="Genomic_DNA"/>
</dbReference>
<evidence type="ECO:0000259" key="1">
    <source>
        <dbReference type="Pfam" id="PF01420"/>
    </source>
</evidence>
<dbReference type="PANTHER" id="PTHR30408">
    <property type="entry name" value="TYPE-1 RESTRICTION ENZYME ECOKI SPECIFICITY PROTEIN"/>
    <property type="match status" value="1"/>
</dbReference>
<dbReference type="Pfam" id="PF01420">
    <property type="entry name" value="Methylase_S"/>
    <property type="match status" value="1"/>
</dbReference>
<comment type="caution">
    <text evidence="2">The sequence shown here is derived from an EMBL/GenBank/DDBJ whole genome shotgun (WGS) entry which is preliminary data.</text>
</comment>
<dbReference type="PANTHER" id="PTHR30408:SF12">
    <property type="entry name" value="TYPE I RESTRICTION ENZYME MJAVIII SPECIFICITY SUBUNIT"/>
    <property type="match status" value="1"/>
</dbReference>
<organism evidence="2 3">
    <name type="scientific">Limosilactobacillus frumenti DSM 13145</name>
    <dbReference type="NCBI Taxonomy" id="1423746"/>
    <lineage>
        <taxon>Bacteria</taxon>
        <taxon>Bacillati</taxon>
        <taxon>Bacillota</taxon>
        <taxon>Bacilli</taxon>
        <taxon>Lactobacillales</taxon>
        <taxon>Lactobacillaceae</taxon>
        <taxon>Limosilactobacillus</taxon>
    </lineage>
</organism>
<dbReference type="GO" id="GO:0003677">
    <property type="term" value="F:DNA binding"/>
    <property type="evidence" value="ECO:0007669"/>
    <property type="project" value="InterPro"/>
</dbReference>
<dbReference type="InterPro" id="IPR000055">
    <property type="entry name" value="Restrct_endonuc_typeI_TRD"/>
</dbReference>
<dbReference type="Proteomes" id="UP000051445">
    <property type="component" value="Unassembled WGS sequence"/>
</dbReference>
<dbReference type="SUPFAM" id="SSF116734">
    <property type="entry name" value="DNA methylase specificity domain"/>
    <property type="match status" value="1"/>
</dbReference>
<proteinExistence type="predicted"/>
<accession>A0A0R1PDL0</accession>
<dbReference type="RefSeq" id="WP_083482660.1">
    <property type="nucleotide sequence ID" value="NZ_AZER01000004.1"/>
</dbReference>
<feature type="domain" description="Type I restriction modification DNA specificity" evidence="1">
    <location>
        <begin position="2"/>
        <end position="41"/>
    </location>
</feature>
<reference evidence="2 3" key="1">
    <citation type="journal article" date="2015" name="Genome Announc.">
        <title>Expanding the biotechnology potential of lactobacilli through comparative genomics of 213 strains and associated genera.</title>
        <authorList>
            <person name="Sun Z."/>
            <person name="Harris H.M."/>
            <person name="McCann A."/>
            <person name="Guo C."/>
            <person name="Argimon S."/>
            <person name="Zhang W."/>
            <person name="Yang X."/>
            <person name="Jeffery I.B."/>
            <person name="Cooney J.C."/>
            <person name="Kagawa T.F."/>
            <person name="Liu W."/>
            <person name="Song Y."/>
            <person name="Salvetti E."/>
            <person name="Wrobel A."/>
            <person name="Rasinkangas P."/>
            <person name="Parkhill J."/>
            <person name="Rea M.C."/>
            <person name="O'Sullivan O."/>
            <person name="Ritari J."/>
            <person name="Douillard F.P."/>
            <person name="Paul Ross R."/>
            <person name="Yang R."/>
            <person name="Briner A.E."/>
            <person name="Felis G.E."/>
            <person name="de Vos W.M."/>
            <person name="Barrangou R."/>
            <person name="Klaenhammer T.R."/>
            <person name="Caufield P.W."/>
            <person name="Cui Y."/>
            <person name="Zhang H."/>
            <person name="O'Toole P.W."/>
        </authorList>
    </citation>
    <scope>NUCLEOTIDE SEQUENCE [LARGE SCALE GENOMIC DNA]</scope>
    <source>
        <strain evidence="2 3">DSM 13145</strain>
    </source>
</reference>
<protein>
    <recommendedName>
        <fullName evidence="1">Type I restriction modification DNA specificity domain-containing protein</fullName>
    </recommendedName>
</protein>
<evidence type="ECO:0000313" key="3">
    <source>
        <dbReference type="Proteomes" id="UP000051445"/>
    </source>
</evidence>
<dbReference type="Gene3D" id="1.10.287.1120">
    <property type="entry name" value="Bipartite methylase S protein"/>
    <property type="match status" value="1"/>
</dbReference>
<dbReference type="AlphaFoldDB" id="A0A0R1PDL0"/>
<dbReference type="PATRIC" id="fig|1423746.3.peg.1708"/>
<evidence type="ECO:0000313" key="2">
    <source>
        <dbReference type="EMBL" id="KRL28676.1"/>
    </source>
</evidence>
<gene>
    <name evidence="2" type="ORF">FD27_GL001676</name>
</gene>
<sequence length="52" mass="6351">MFTKWEILLPKLEEQEKIGQLFQSLDKTITLHDKKIQYLKQLKRGLLQKMFM</sequence>
<dbReference type="InterPro" id="IPR052021">
    <property type="entry name" value="Type-I_RS_S_subunit"/>
</dbReference>